<accession>A0A6J7XA34</accession>
<name>A0A6J7XA34_9CAUD</name>
<reference evidence="1" key="1">
    <citation type="submission" date="2020-05" db="EMBL/GenBank/DDBJ databases">
        <authorList>
            <person name="Chiriac C."/>
            <person name="Salcher M."/>
            <person name="Ghai R."/>
            <person name="Kavagutti S V."/>
        </authorList>
    </citation>
    <scope>NUCLEOTIDE SEQUENCE</scope>
</reference>
<gene>
    <name evidence="1" type="ORF">UFOVP760_270</name>
</gene>
<organism evidence="1">
    <name type="scientific">uncultured Caudovirales phage</name>
    <dbReference type="NCBI Taxonomy" id="2100421"/>
    <lineage>
        <taxon>Viruses</taxon>
        <taxon>Duplodnaviria</taxon>
        <taxon>Heunggongvirae</taxon>
        <taxon>Uroviricota</taxon>
        <taxon>Caudoviricetes</taxon>
        <taxon>Peduoviridae</taxon>
        <taxon>Maltschvirus</taxon>
        <taxon>Maltschvirus maltsch</taxon>
    </lineage>
</organism>
<proteinExistence type="predicted"/>
<protein>
    <submittedName>
        <fullName evidence="1">Uncharacterized protein</fullName>
    </submittedName>
</protein>
<evidence type="ECO:0000313" key="1">
    <source>
        <dbReference type="EMBL" id="CAB5226496.1"/>
    </source>
</evidence>
<dbReference type="EMBL" id="LR798360">
    <property type="protein sequence ID" value="CAB5226496.1"/>
    <property type="molecule type" value="Genomic_DNA"/>
</dbReference>
<sequence>MTPNKDTDTNKPIEIKKESEAMAWLDDDNFDHYWFAEEDYNDYS</sequence>